<dbReference type="InterPro" id="IPR002123">
    <property type="entry name" value="Plipid/glycerol_acylTrfase"/>
</dbReference>
<keyword evidence="6" id="KW-1185">Reference proteome</keyword>
<dbReference type="GO" id="GO:0006654">
    <property type="term" value="P:phosphatidic acid biosynthetic process"/>
    <property type="evidence" value="ECO:0007669"/>
    <property type="project" value="TreeGrafter"/>
</dbReference>
<evidence type="ECO:0000256" key="3">
    <source>
        <dbReference type="SAM" id="MobiDB-lite"/>
    </source>
</evidence>
<gene>
    <name evidence="5" type="ORF">C884_00045</name>
</gene>
<dbReference type="GO" id="GO:0003841">
    <property type="term" value="F:1-acylglycerol-3-phosphate O-acyltransferase activity"/>
    <property type="evidence" value="ECO:0007669"/>
    <property type="project" value="TreeGrafter"/>
</dbReference>
<dbReference type="EMBL" id="ANHZ02000001">
    <property type="protein sequence ID" value="EME37850.1"/>
    <property type="molecule type" value="Genomic_DNA"/>
</dbReference>
<dbReference type="STRING" id="71999.KPaMU14_06100"/>
<evidence type="ECO:0000256" key="2">
    <source>
        <dbReference type="ARBA" id="ARBA00023315"/>
    </source>
</evidence>
<reference evidence="5 6" key="1">
    <citation type="journal article" date="2014" name="Genome Announc.">
        <title>Draft Genome Sequence of Kocuria palustris PEL.</title>
        <authorList>
            <person name="Sharma G."/>
            <person name="Khatri I."/>
            <person name="Subramanian S."/>
        </authorList>
    </citation>
    <scope>NUCLEOTIDE SEQUENCE [LARGE SCALE GENOMIC DNA]</scope>
    <source>
        <strain evidence="5 6">PEL</strain>
    </source>
</reference>
<protein>
    <submittedName>
        <fullName evidence="5">1-acyl-sn-glycerol-3-phosphate acyltransferase</fullName>
    </submittedName>
</protein>
<proteinExistence type="predicted"/>
<evidence type="ECO:0000256" key="1">
    <source>
        <dbReference type="ARBA" id="ARBA00022679"/>
    </source>
</evidence>
<keyword evidence="1" id="KW-0808">Transferase</keyword>
<dbReference type="PANTHER" id="PTHR10434:SF11">
    <property type="entry name" value="1-ACYL-SN-GLYCEROL-3-PHOSPHATE ACYLTRANSFERASE"/>
    <property type="match status" value="1"/>
</dbReference>
<dbReference type="SUPFAM" id="SSF69593">
    <property type="entry name" value="Glycerol-3-phosphate (1)-acyltransferase"/>
    <property type="match status" value="1"/>
</dbReference>
<keyword evidence="2 5" id="KW-0012">Acyltransferase</keyword>
<organism evidence="5 6">
    <name type="scientific">Kocuria palustris PEL</name>
    <dbReference type="NCBI Taxonomy" id="1236550"/>
    <lineage>
        <taxon>Bacteria</taxon>
        <taxon>Bacillati</taxon>
        <taxon>Actinomycetota</taxon>
        <taxon>Actinomycetes</taxon>
        <taxon>Micrococcales</taxon>
        <taxon>Micrococcaceae</taxon>
        <taxon>Kocuria</taxon>
    </lineage>
</organism>
<dbReference type="RefSeq" id="WP_006213193.1">
    <property type="nucleotide sequence ID" value="NZ_ANHZ02000001.1"/>
</dbReference>
<sequence length="241" mass="26210">MSALDRLRAVPAQIGLYRTTQRAVAAAFMVLCRAQIRGKENFPAEGPVIVASNHRALIDSIILSAIFPRRVSFIAKASPLNTPGIRGWAMRQVYELLGIIPVDRSSRRDAAAAMDPAIELLEAGGVFGVFPEGTRSRDGRLYRGRTGVAHAALSTGAPILPVALEGTQDVQPLGTTWPRPRRFTVSLGELIEVPRAEGRQTGRQRRELTDRVMEAIGQLSGQERAETFNTSTTLEGDARRG</sequence>
<dbReference type="CDD" id="cd07989">
    <property type="entry name" value="LPLAT_AGPAT-like"/>
    <property type="match status" value="1"/>
</dbReference>
<evidence type="ECO:0000313" key="6">
    <source>
        <dbReference type="Proteomes" id="UP000009877"/>
    </source>
</evidence>
<dbReference type="Pfam" id="PF01553">
    <property type="entry name" value="Acyltransferase"/>
    <property type="match status" value="1"/>
</dbReference>
<feature type="domain" description="Phospholipid/glycerol acyltransferase" evidence="4">
    <location>
        <begin position="48"/>
        <end position="167"/>
    </location>
</feature>
<evidence type="ECO:0000259" key="4">
    <source>
        <dbReference type="SMART" id="SM00563"/>
    </source>
</evidence>
<dbReference type="Proteomes" id="UP000009877">
    <property type="component" value="Unassembled WGS sequence"/>
</dbReference>
<name>M2YH66_9MICC</name>
<comment type="caution">
    <text evidence="5">The sequence shown here is derived from an EMBL/GenBank/DDBJ whole genome shotgun (WGS) entry which is preliminary data.</text>
</comment>
<feature type="region of interest" description="Disordered" evidence="3">
    <location>
        <begin position="222"/>
        <end position="241"/>
    </location>
</feature>
<evidence type="ECO:0000313" key="5">
    <source>
        <dbReference type="EMBL" id="EME37850.1"/>
    </source>
</evidence>
<dbReference type="AlphaFoldDB" id="M2YH66"/>
<dbReference type="SMART" id="SM00563">
    <property type="entry name" value="PlsC"/>
    <property type="match status" value="1"/>
</dbReference>
<dbReference type="PANTHER" id="PTHR10434">
    <property type="entry name" value="1-ACYL-SN-GLYCEROL-3-PHOSPHATE ACYLTRANSFERASE"/>
    <property type="match status" value="1"/>
</dbReference>
<accession>M2YH66</accession>